<feature type="region of interest" description="Disordered" evidence="3">
    <location>
        <begin position="1"/>
        <end position="26"/>
    </location>
</feature>
<dbReference type="InterPro" id="IPR010359">
    <property type="entry name" value="IrrE_HExxH"/>
</dbReference>
<feature type="domain" description="HTH cro/C1-type" evidence="4">
    <location>
        <begin position="39"/>
        <end position="93"/>
    </location>
</feature>
<dbReference type="CDD" id="cd00093">
    <property type="entry name" value="HTH_XRE"/>
    <property type="match status" value="1"/>
</dbReference>
<organism evidence="5">
    <name type="scientific">Leptolyngbya sp. NK1-12</name>
    <dbReference type="NCBI Taxonomy" id="2547451"/>
    <lineage>
        <taxon>Bacteria</taxon>
        <taxon>Bacillati</taxon>
        <taxon>Cyanobacteriota</taxon>
        <taxon>Cyanophyceae</taxon>
        <taxon>Leptolyngbyales</taxon>
        <taxon>Leptolyngbyaceae</taxon>
        <taxon>Leptolyngbya group</taxon>
        <taxon>Leptolyngbya</taxon>
    </lineage>
</organism>
<dbReference type="SMART" id="SM00530">
    <property type="entry name" value="HTH_XRE"/>
    <property type="match status" value="1"/>
</dbReference>
<dbReference type="Gene3D" id="1.10.260.40">
    <property type="entry name" value="lambda repressor-like DNA-binding domains"/>
    <property type="match status" value="1"/>
</dbReference>
<keyword evidence="2" id="KW-0238">DNA-binding</keyword>
<dbReference type="GO" id="GO:0003677">
    <property type="term" value="F:DNA binding"/>
    <property type="evidence" value="ECO:0007669"/>
    <property type="project" value="UniProtKB-KW"/>
</dbReference>
<dbReference type="PANTHER" id="PTHR36924">
    <property type="entry name" value="ANTITOXIN HIGA-1"/>
    <property type="match status" value="1"/>
</dbReference>
<name>A0AA96WBC9_9CYAN</name>
<dbReference type="InterPro" id="IPR001387">
    <property type="entry name" value="Cro/C1-type_HTH"/>
</dbReference>
<dbReference type="PROSITE" id="PS50943">
    <property type="entry name" value="HTH_CROC1"/>
    <property type="match status" value="1"/>
</dbReference>
<reference evidence="5" key="1">
    <citation type="submission" date="2020-05" db="EMBL/GenBank/DDBJ databases">
        <authorList>
            <person name="Zhu T."/>
            <person name="Keshari N."/>
            <person name="Lu X."/>
        </authorList>
    </citation>
    <scope>NUCLEOTIDE SEQUENCE</scope>
    <source>
        <strain evidence="5">NK1-12</strain>
    </source>
</reference>
<evidence type="ECO:0000259" key="4">
    <source>
        <dbReference type="PROSITE" id="PS50943"/>
    </source>
</evidence>
<gene>
    <name evidence="5" type="ORF">HJG54_02160</name>
</gene>
<evidence type="ECO:0000256" key="2">
    <source>
        <dbReference type="ARBA" id="ARBA00023125"/>
    </source>
</evidence>
<dbReference type="PANTHER" id="PTHR36924:SF1">
    <property type="entry name" value="ANTITOXIN HIGA-1"/>
    <property type="match status" value="1"/>
</dbReference>
<accession>A0AA96WBC9</accession>
<dbReference type="Gene3D" id="1.10.10.2910">
    <property type="match status" value="1"/>
</dbReference>
<evidence type="ECO:0000256" key="3">
    <source>
        <dbReference type="SAM" id="MobiDB-lite"/>
    </source>
</evidence>
<proteinExistence type="inferred from homology"/>
<comment type="similarity">
    <text evidence="1">Belongs to the short-chain fatty acyl-CoA assimilation regulator (ScfR) family.</text>
</comment>
<sequence>MSQTKDRALKGRRHHRAKREESVSQQLVPAEVCPPGDILIEELEARGWTQKDLAEIMQRPVQTINEIVKGVKQITPETAIQLAEVFETSPQFWLNLENNYRLHLAHKDRFNQQIGRRSQIYQLLPIPELIKRNWMAATKSTEELEQEVCRFLGIPSLDQHPKQIGINFRYTSSRQPEANAQIAWLKRVEHLAKQQPVAPYDCKQLTQAIPCLLHYSAKARDVDKVPAFLLEQGIRFVIVPHLPKTYIDGAAFYLDNKPNQPTIALTLRHNRIDSFWFTLMHELAHIVLGHEGIILDNLDEGDVNEDEQAANRQARDWLLEPVAFKEFVEHTKPYFAESKIESFAKNQGRHPGIVLGRLHFEGEVPYQHRRKLLVPVKNHLKGWIDIPIANQSDTKQKIQT</sequence>
<dbReference type="Pfam" id="PF06114">
    <property type="entry name" value="Peptidase_M78"/>
    <property type="match status" value="1"/>
</dbReference>
<evidence type="ECO:0000313" key="5">
    <source>
        <dbReference type="EMBL" id="WNZ21790.1"/>
    </source>
</evidence>
<dbReference type="InterPro" id="IPR013430">
    <property type="entry name" value="Toxin_antidote_HigA"/>
</dbReference>
<dbReference type="NCBIfam" id="TIGR02607">
    <property type="entry name" value="antidote_HigA"/>
    <property type="match status" value="1"/>
</dbReference>
<dbReference type="Pfam" id="PF01381">
    <property type="entry name" value="HTH_3"/>
    <property type="match status" value="1"/>
</dbReference>
<evidence type="ECO:0000256" key="1">
    <source>
        <dbReference type="ARBA" id="ARBA00007227"/>
    </source>
</evidence>
<dbReference type="EMBL" id="CP053586">
    <property type="protein sequence ID" value="WNZ21790.1"/>
    <property type="molecule type" value="Genomic_DNA"/>
</dbReference>
<protein>
    <submittedName>
        <fullName evidence="5">HigA family addiction module antidote protein</fullName>
    </submittedName>
</protein>
<dbReference type="SUPFAM" id="SSF47413">
    <property type="entry name" value="lambda repressor-like DNA-binding domains"/>
    <property type="match status" value="1"/>
</dbReference>
<dbReference type="AlphaFoldDB" id="A0AA96WBC9"/>
<dbReference type="InterPro" id="IPR010982">
    <property type="entry name" value="Lambda_DNA-bd_dom_sf"/>
</dbReference>